<dbReference type="GO" id="GO:0016040">
    <property type="term" value="F:glutamate synthase (NADH) activity"/>
    <property type="evidence" value="ECO:0007669"/>
    <property type="project" value="UniProtKB-EC"/>
</dbReference>
<dbReference type="EMBL" id="BA000048">
    <property type="protein sequence ID" value="BAJ50453.1"/>
    <property type="molecule type" value="Genomic_DNA"/>
</dbReference>
<dbReference type="EMBL" id="AP011727">
    <property type="protein sequence ID" value="BAJ46900.1"/>
    <property type="molecule type" value="Genomic_DNA"/>
</dbReference>
<dbReference type="EC" id="1.4.1.13" evidence="2"/>
<dbReference type="KEGG" id="csu:CSUB_C0593"/>
<dbReference type="Proteomes" id="UP000008120">
    <property type="component" value="Chromosome"/>
</dbReference>
<protein>
    <submittedName>
        <fullName evidence="2">Glutamate synthase (NADPH/NADH) large chain</fullName>
        <ecNumber evidence="2">1.4.1.13</ecNumber>
        <ecNumber evidence="2">1.4.1.14</ecNumber>
    </submittedName>
</protein>
<dbReference type="SUPFAM" id="SSF51395">
    <property type="entry name" value="FMN-linked oxidoreductases"/>
    <property type="match status" value="2"/>
</dbReference>
<evidence type="ECO:0000313" key="1">
    <source>
        <dbReference type="EMBL" id="BAJ46900.1"/>
    </source>
</evidence>
<name>E6P942_CALS0</name>
<accession>E6P942</accession>
<reference evidence="2 3" key="1">
    <citation type="journal article" date="2005" name="Environ. Microbiol.">
        <title>Genetic and functional properties of uncultivated thermophilic crenarchaeotes from a subsurface gold mine as revealed by analysis of genome fragments.</title>
        <authorList>
            <person name="Nunoura T."/>
            <person name="Hirayama H."/>
            <person name="Takami H."/>
            <person name="Oida H."/>
            <person name="Nishi S."/>
            <person name="Shimamura S."/>
            <person name="Suzuki Y."/>
            <person name="Inagaki F."/>
            <person name="Takai K."/>
            <person name="Nealson K.H."/>
            <person name="Horikoshi K."/>
        </authorList>
    </citation>
    <scope>NUCLEOTIDE SEQUENCE [LARGE SCALE GENOMIC DNA]</scope>
</reference>
<evidence type="ECO:0000313" key="2">
    <source>
        <dbReference type="EMBL" id="BAJ50453.1"/>
    </source>
</evidence>
<evidence type="ECO:0000313" key="3">
    <source>
        <dbReference type="Proteomes" id="UP000008120"/>
    </source>
</evidence>
<dbReference type="BioCyc" id="CCAL311458:G131R-605-MONOMER"/>
<organism evidence="2 3">
    <name type="scientific">Caldiarchaeum subterraneum</name>
    <dbReference type="NCBI Taxonomy" id="311458"/>
    <lineage>
        <taxon>Archaea</taxon>
        <taxon>Nitrososphaerota</taxon>
        <taxon>Candidatus Caldarchaeales</taxon>
        <taxon>Candidatus Caldarchaeaceae</taxon>
        <taxon>Candidatus Caldarchaeum</taxon>
    </lineage>
</organism>
<dbReference type="EC" id="1.4.1.14" evidence="2"/>
<dbReference type="AlphaFoldDB" id="E6P942"/>
<reference evidence="1" key="3">
    <citation type="journal article" date="2012" name="PLoS ONE">
        <title>A Deeply Branching Thermophilic Bacterium with an Ancient Acetyl-CoA Pathway Dominates a Subsurface Ecosystem.</title>
        <authorList>
            <person name="Takami H."/>
            <person name="Noguchi H."/>
            <person name="Takaki Y."/>
            <person name="Uchiyama I."/>
            <person name="Toyoda A."/>
            <person name="Nishi S."/>
            <person name="Chee G.-J."/>
            <person name="Arai W."/>
            <person name="Nunoura T."/>
            <person name="Itoh T."/>
            <person name="Hattori M."/>
            <person name="Takai K."/>
        </authorList>
    </citation>
    <scope>NUCLEOTIDE SEQUENCE</scope>
</reference>
<proteinExistence type="predicted"/>
<gene>
    <name evidence="2" type="ORF">CSUB_C0593</name>
    <name evidence="1" type="ORF">HGMM_F30F06C26</name>
</gene>
<keyword evidence="2" id="KW-0560">Oxidoreductase</keyword>
<dbReference type="GO" id="GO:0004355">
    <property type="term" value="F:glutamate synthase (NADPH) activity"/>
    <property type="evidence" value="ECO:0007669"/>
    <property type="project" value="UniProtKB-EC"/>
</dbReference>
<dbReference type="STRING" id="311458.CSUB_C0593"/>
<dbReference type="InterPro" id="IPR013785">
    <property type="entry name" value="Aldolase_TIM"/>
</dbReference>
<sequence>MLRGWTEDRVKHLREMAGVIGRQPAEPPIVSMGSTAPPYVDAPFFIRDHIVIDGAQVTRPSIDPYREPVETHVYLRGGRLRLSMPVAVKLGAHLPRVFIEGVVRACYCMGVLMMLENPAELENYGEALVVDPAYRGVFAGYFAEPTRVSDVGGPFFAHVGSSTDFSWLPPVLEHVSGVVVDEDLGGDAELEVVVALLDRELRRHGVRNTVGLVAGGWSVRGADDVFKLVALGADAVLLSACVEEALEPVKTQTVSIVQEKMENLLLGLQREIKLLAGAAGVSSVFNTLVGNRELLRAIELGREVRALLGVKMAGEG</sequence>
<reference evidence="2 3" key="2">
    <citation type="journal article" date="2011" name="Nucleic Acids Res.">
        <title>Insights into the evolution of Archaea and eukaryotic protein modifier systems revealed by the genome of a novel archaeal group.</title>
        <authorList>
            <person name="Nunoura T."/>
            <person name="Takaki Y."/>
            <person name="Kakuta J."/>
            <person name="Nishi S."/>
            <person name="Sugahara J."/>
            <person name="Kazama H."/>
            <person name="Chee G."/>
            <person name="Hattori M."/>
            <person name="Kanai A."/>
            <person name="Atomi H."/>
            <person name="Takai K."/>
            <person name="Takami H."/>
        </authorList>
    </citation>
    <scope>NUCLEOTIDE SEQUENCE [LARGE SCALE GENOMIC DNA]</scope>
</reference>
<dbReference type="Gene3D" id="3.20.20.70">
    <property type="entry name" value="Aldolase class I"/>
    <property type="match status" value="2"/>
</dbReference>